<sequence>MVESFLALEKLMEKLGSRAFEELLLFYCVKNDAEKLKETLTVVKCVVLDAEEKQVHNHQLRDWLEKLKDACYDAEDLLDDFEVQALRRNLRNFFGSSNPIAFRCRMGHQIKKIRERFNEIANMIHKFNLTLGLDDRKGQAVQKREPSHSFVRPSDIIGRDEDREKIIELLMQTSDGESET</sequence>
<accession>A0A067DKG7</accession>
<evidence type="ECO:0000313" key="6">
    <source>
        <dbReference type="Proteomes" id="UP000027120"/>
    </source>
</evidence>
<keyword evidence="1" id="KW-0677">Repeat</keyword>
<dbReference type="GO" id="GO:0000166">
    <property type="term" value="F:nucleotide binding"/>
    <property type="evidence" value="ECO:0007669"/>
    <property type="project" value="UniProtKB-KW"/>
</dbReference>
<dbReference type="PANTHER" id="PTHR19338">
    <property type="entry name" value="TRANSLOCASE OF INNER MITOCHONDRIAL MEMBRANE 13 HOMOLOG"/>
    <property type="match status" value="1"/>
</dbReference>
<feature type="non-terminal residue" evidence="5">
    <location>
        <position position="180"/>
    </location>
</feature>
<evidence type="ECO:0000313" key="5">
    <source>
        <dbReference type="EMBL" id="KDO42050.1"/>
    </source>
</evidence>
<evidence type="ECO:0000259" key="4">
    <source>
        <dbReference type="Pfam" id="PF18052"/>
    </source>
</evidence>
<name>A0A067DKG7_CITSI</name>
<dbReference type="GO" id="GO:0006952">
    <property type="term" value="P:defense response"/>
    <property type="evidence" value="ECO:0007669"/>
    <property type="project" value="UniProtKB-KW"/>
</dbReference>
<dbReference type="PANTHER" id="PTHR19338:SF73">
    <property type="entry name" value="DISEASE RESISTANCE PROTEIN RGA2-LIKE"/>
    <property type="match status" value="1"/>
</dbReference>
<keyword evidence="3" id="KW-0611">Plant defense</keyword>
<organism evidence="5 6">
    <name type="scientific">Citrus sinensis</name>
    <name type="common">Sweet orange</name>
    <name type="synonym">Citrus aurantium var. sinensis</name>
    <dbReference type="NCBI Taxonomy" id="2711"/>
    <lineage>
        <taxon>Eukaryota</taxon>
        <taxon>Viridiplantae</taxon>
        <taxon>Streptophyta</taxon>
        <taxon>Embryophyta</taxon>
        <taxon>Tracheophyta</taxon>
        <taxon>Spermatophyta</taxon>
        <taxon>Magnoliopsida</taxon>
        <taxon>eudicotyledons</taxon>
        <taxon>Gunneridae</taxon>
        <taxon>Pentapetalae</taxon>
        <taxon>rosids</taxon>
        <taxon>malvids</taxon>
        <taxon>Sapindales</taxon>
        <taxon>Rutaceae</taxon>
        <taxon>Aurantioideae</taxon>
        <taxon>Citrus</taxon>
    </lineage>
</organism>
<proteinExistence type="predicted"/>
<dbReference type="AlphaFoldDB" id="A0A067DKG7"/>
<dbReference type="Proteomes" id="UP000027120">
    <property type="component" value="Unassembled WGS sequence"/>
</dbReference>
<dbReference type="STRING" id="2711.A0A067DKG7"/>
<keyword evidence="6" id="KW-1185">Reference proteome</keyword>
<dbReference type="EMBL" id="KK785526">
    <property type="protein sequence ID" value="KDO42050.1"/>
    <property type="molecule type" value="Genomic_DNA"/>
</dbReference>
<evidence type="ECO:0000256" key="1">
    <source>
        <dbReference type="ARBA" id="ARBA00022737"/>
    </source>
</evidence>
<dbReference type="Pfam" id="PF18052">
    <property type="entry name" value="Rx_N"/>
    <property type="match status" value="1"/>
</dbReference>
<dbReference type="Gene3D" id="1.20.5.4130">
    <property type="match status" value="1"/>
</dbReference>
<feature type="domain" description="Disease resistance N-terminal" evidence="4">
    <location>
        <begin position="7"/>
        <end position="95"/>
    </location>
</feature>
<gene>
    <name evidence="5" type="ORF">CISIN_1g039908mg</name>
</gene>
<protein>
    <recommendedName>
        <fullName evidence="4">Disease resistance N-terminal domain-containing protein</fullName>
    </recommendedName>
</protein>
<dbReference type="SMR" id="A0A067DKG7"/>
<dbReference type="InterPro" id="IPR041118">
    <property type="entry name" value="Rx_N"/>
</dbReference>
<evidence type="ECO:0000256" key="3">
    <source>
        <dbReference type="ARBA" id="ARBA00022821"/>
    </source>
</evidence>
<evidence type="ECO:0000256" key="2">
    <source>
        <dbReference type="ARBA" id="ARBA00022741"/>
    </source>
</evidence>
<keyword evidence="2" id="KW-0547">Nucleotide-binding</keyword>
<reference evidence="5 6" key="1">
    <citation type="submission" date="2014-04" db="EMBL/GenBank/DDBJ databases">
        <authorList>
            <consortium name="International Citrus Genome Consortium"/>
            <person name="Gmitter F."/>
            <person name="Chen C."/>
            <person name="Farmerie W."/>
            <person name="Harkins T."/>
            <person name="Desany B."/>
            <person name="Mohiuddin M."/>
            <person name="Kodira C."/>
            <person name="Borodovsky M."/>
            <person name="Lomsadze A."/>
            <person name="Burns P."/>
            <person name="Jenkins J."/>
            <person name="Prochnik S."/>
            <person name="Shu S."/>
            <person name="Chapman J."/>
            <person name="Pitluck S."/>
            <person name="Schmutz J."/>
            <person name="Rokhsar D."/>
        </authorList>
    </citation>
    <scope>NUCLEOTIDE SEQUENCE</scope>
</reference>